<evidence type="ECO:0000313" key="12">
    <source>
        <dbReference type="Proteomes" id="UP000011087"/>
    </source>
</evidence>
<dbReference type="UniPathway" id="UPA00989"/>
<dbReference type="KEGG" id="gtt:GUITHDRAFT_151494"/>
<comment type="pathway">
    <text evidence="9">tRNA modification; N(7)-methylguanine-tRNA biosynthesis.</text>
</comment>
<keyword evidence="12" id="KW-1185">Reference proteome</keyword>
<dbReference type="PANTHER" id="PTHR23417:SF16">
    <property type="entry name" value="TRNA (GUANINE-N(7)-)-METHYLTRANSFERASE"/>
    <property type="match status" value="1"/>
</dbReference>
<dbReference type="InterPro" id="IPR025763">
    <property type="entry name" value="Trm8_euk"/>
</dbReference>
<proteinExistence type="inferred from homology"/>
<comment type="similarity">
    <text evidence="9">Belongs to the class I-like SAM-binding methyltransferase superfamily. TrmB family.</text>
</comment>
<feature type="binding site" evidence="9">
    <location>
        <begin position="100"/>
        <end position="101"/>
    </location>
    <ligand>
        <name>S-adenosyl-L-methionine</name>
        <dbReference type="ChEBI" id="CHEBI:59789"/>
    </ligand>
</feature>
<dbReference type="EnsemblProtists" id="EKX49282">
    <property type="protein sequence ID" value="EKX49282"/>
    <property type="gene ID" value="GUITHDRAFT_151494"/>
</dbReference>
<protein>
    <recommendedName>
        <fullName evidence="9">tRNA (guanine-N(7)-)-methyltransferase</fullName>
        <ecNumber evidence="9">2.1.1.33</ecNumber>
    </recommendedName>
    <alternativeName>
        <fullName evidence="9">tRNA (guanine(46)-N(7))-methyltransferase</fullName>
    </alternativeName>
    <alternativeName>
        <fullName evidence="9">tRNA(m7G46)-methyltransferase</fullName>
    </alternativeName>
</protein>
<dbReference type="AlphaFoldDB" id="L1JLR0"/>
<dbReference type="PaxDb" id="55529-EKX49282"/>
<dbReference type="NCBIfam" id="TIGR00091">
    <property type="entry name" value="tRNA (guanosine(46)-N7)-methyltransferase TrmB"/>
    <property type="match status" value="1"/>
</dbReference>
<dbReference type="eggNOG" id="KOG3115">
    <property type="taxonomic scope" value="Eukaryota"/>
</dbReference>
<comment type="subcellular location">
    <subcellularLocation>
        <location evidence="9">Nucleus</location>
    </subcellularLocation>
</comment>
<reference evidence="10 12" key="1">
    <citation type="journal article" date="2012" name="Nature">
        <title>Algal genomes reveal evolutionary mosaicism and the fate of nucleomorphs.</title>
        <authorList>
            <consortium name="DOE Joint Genome Institute"/>
            <person name="Curtis B.A."/>
            <person name="Tanifuji G."/>
            <person name="Burki F."/>
            <person name="Gruber A."/>
            <person name="Irimia M."/>
            <person name="Maruyama S."/>
            <person name="Arias M.C."/>
            <person name="Ball S.G."/>
            <person name="Gile G.H."/>
            <person name="Hirakawa Y."/>
            <person name="Hopkins J.F."/>
            <person name="Kuo A."/>
            <person name="Rensing S.A."/>
            <person name="Schmutz J."/>
            <person name="Symeonidi A."/>
            <person name="Elias M."/>
            <person name="Eveleigh R.J."/>
            <person name="Herman E.K."/>
            <person name="Klute M.J."/>
            <person name="Nakayama T."/>
            <person name="Obornik M."/>
            <person name="Reyes-Prieto A."/>
            <person name="Armbrust E.V."/>
            <person name="Aves S.J."/>
            <person name="Beiko R.G."/>
            <person name="Coutinho P."/>
            <person name="Dacks J.B."/>
            <person name="Durnford D.G."/>
            <person name="Fast N.M."/>
            <person name="Green B.R."/>
            <person name="Grisdale C.J."/>
            <person name="Hempel F."/>
            <person name="Henrissat B."/>
            <person name="Hoppner M.P."/>
            <person name="Ishida K."/>
            <person name="Kim E."/>
            <person name="Koreny L."/>
            <person name="Kroth P.G."/>
            <person name="Liu Y."/>
            <person name="Malik S.B."/>
            <person name="Maier U.G."/>
            <person name="McRose D."/>
            <person name="Mock T."/>
            <person name="Neilson J.A."/>
            <person name="Onodera N.T."/>
            <person name="Poole A.M."/>
            <person name="Pritham E.J."/>
            <person name="Richards T.A."/>
            <person name="Rocap G."/>
            <person name="Roy S.W."/>
            <person name="Sarai C."/>
            <person name="Schaack S."/>
            <person name="Shirato S."/>
            <person name="Slamovits C.H."/>
            <person name="Spencer D.F."/>
            <person name="Suzuki S."/>
            <person name="Worden A.Z."/>
            <person name="Zauner S."/>
            <person name="Barry K."/>
            <person name="Bell C."/>
            <person name="Bharti A.K."/>
            <person name="Crow J.A."/>
            <person name="Grimwood J."/>
            <person name="Kramer R."/>
            <person name="Lindquist E."/>
            <person name="Lucas S."/>
            <person name="Salamov A."/>
            <person name="McFadden G.I."/>
            <person name="Lane C.E."/>
            <person name="Keeling P.J."/>
            <person name="Gray M.W."/>
            <person name="Grigoriev I.V."/>
            <person name="Archibald J.M."/>
        </authorList>
    </citation>
    <scope>NUCLEOTIDE SEQUENCE</scope>
    <source>
        <strain evidence="10 12">CCMP2712</strain>
    </source>
</reference>
<dbReference type="SUPFAM" id="SSF53335">
    <property type="entry name" value="S-adenosyl-L-methionine-dependent methyltransferases"/>
    <property type="match status" value="1"/>
</dbReference>
<dbReference type="PROSITE" id="PS51625">
    <property type="entry name" value="SAM_MT_TRMB"/>
    <property type="match status" value="1"/>
</dbReference>
<comment type="function">
    <text evidence="9">Catalyzes the formation of N(7)-methylguanine at position 46 (m7G46) in tRNA.</text>
</comment>
<dbReference type="GO" id="GO:0043527">
    <property type="term" value="C:tRNA methyltransferase complex"/>
    <property type="evidence" value="ECO:0007669"/>
    <property type="project" value="TreeGrafter"/>
</dbReference>
<dbReference type="EC" id="2.1.1.33" evidence="9"/>
<dbReference type="Proteomes" id="UP000011087">
    <property type="component" value="Unassembled WGS sequence"/>
</dbReference>
<evidence type="ECO:0000256" key="3">
    <source>
        <dbReference type="ARBA" id="ARBA00022603"/>
    </source>
</evidence>
<evidence type="ECO:0000313" key="10">
    <source>
        <dbReference type="EMBL" id="EKX49282.1"/>
    </source>
</evidence>
<dbReference type="Pfam" id="PF02390">
    <property type="entry name" value="Methyltransf_4"/>
    <property type="match status" value="1"/>
</dbReference>
<evidence type="ECO:0000256" key="8">
    <source>
        <dbReference type="ARBA" id="ARBA00023242"/>
    </source>
</evidence>
<dbReference type="GeneID" id="17305949"/>
<feature type="binding site" evidence="9">
    <location>
        <position position="77"/>
    </location>
    <ligand>
        <name>S-adenosyl-L-methionine</name>
        <dbReference type="ChEBI" id="CHEBI:59789"/>
    </ligand>
</feature>
<name>L1JLR0_GUITC</name>
<feature type="binding site" evidence="9">
    <location>
        <begin position="231"/>
        <end position="233"/>
    </location>
    <ligand>
        <name>S-adenosyl-L-methionine</name>
        <dbReference type="ChEBI" id="CHEBI:59789"/>
    </ligand>
</feature>
<dbReference type="GO" id="GO:0008176">
    <property type="term" value="F:tRNA (guanine(46)-N7)-methyltransferase activity"/>
    <property type="evidence" value="ECO:0007669"/>
    <property type="project" value="UniProtKB-UniRule"/>
</dbReference>
<dbReference type="GO" id="GO:0000049">
    <property type="term" value="F:tRNA binding"/>
    <property type="evidence" value="ECO:0007669"/>
    <property type="project" value="UniProtKB-UniRule"/>
</dbReference>
<keyword evidence="2 9" id="KW-0820">tRNA-binding</keyword>
<dbReference type="InterPro" id="IPR003358">
    <property type="entry name" value="tRNA_(Gua-N-7)_MeTrfase_Trmb"/>
</dbReference>
<gene>
    <name evidence="10" type="ORF">GUITHDRAFT_151494</name>
</gene>
<dbReference type="RefSeq" id="XP_005836262.1">
    <property type="nucleotide sequence ID" value="XM_005836205.1"/>
</dbReference>
<dbReference type="HOGENOM" id="CLU_050910_3_0_1"/>
<evidence type="ECO:0000256" key="2">
    <source>
        <dbReference type="ARBA" id="ARBA00022555"/>
    </source>
</evidence>
<dbReference type="OrthoDB" id="47276at2759"/>
<evidence type="ECO:0000256" key="9">
    <source>
        <dbReference type="HAMAP-Rule" id="MF_03055"/>
    </source>
</evidence>
<sequence>MSGYHANSGRHFTVEVEDDTGGVKKRKFRSRAHANPLADPQFEYPVSPDCVDWSVLYPELCGEAKTMPRPVEYADIGCGFGGLLVKLGERFPDKISIGVEIREKVASYVDQRIKALRNENKGRFQNISVVRTNAMKCIANFFVKGSLEKLFFCFADPHFKTKNHRRRIINRNSISEFAYVLKEGGFLYVVTDVKELHDWQVEHLNAHPLFEKLDDDAEKADPCWDLMFNSSEEANKVERNEGSKFGAIYRRISLAEAVARREKK</sequence>
<dbReference type="HAMAP" id="MF_03055">
    <property type="entry name" value="tRNA_methyltr_TrmB_euk"/>
    <property type="match status" value="1"/>
</dbReference>
<evidence type="ECO:0000256" key="5">
    <source>
        <dbReference type="ARBA" id="ARBA00022691"/>
    </source>
</evidence>
<feature type="active site" evidence="9">
    <location>
        <position position="156"/>
    </location>
</feature>
<keyword evidence="3 9" id="KW-0489">Methyltransferase</keyword>
<dbReference type="STRING" id="905079.L1JLR0"/>
<evidence type="ECO:0000256" key="6">
    <source>
        <dbReference type="ARBA" id="ARBA00022694"/>
    </source>
</evidence>
<dbReference type="EMBL" id="JH992982">
    <property type="protein sequence ID" value="EKX49282.1"/>
    <property type="molecule type" value="Genomic_DNA"/>
</dbReference>
<dbReference type="InterPro" id="IPR029063">
    <property type="entry name" value="SAM-dependent_MTases_sf"/>
</dbReference>
<keyword evidence="7 9" id="KW-0694">RNA-binding</keyword>
<keyword evidence="6 9" id="KW-0819">tRNA processing</keyword>
<dbReference type="OMA" id="LPNYFAK"/>
<keyword evidence="4 9" id="KW-0808">Transferase</keyword>
<feature type="binding site" evidence="9">
    <location>
        <position position="153"/>
    </location>
    <ligand>
        <name>S-adenosyl-L-methionine</name>
        <dbReference type="ChEBI" id="CHEBI:59789"/>
    </ligand>
</feature>
<keyword evidence="8 9" id="KW-0539">Nucleus</keyword>
<comment type="catalytic activity">
    <reaction evidence="1 9">
        <text>guanosine(46) in tRNA + S-adenosyl-L-methionine = N(7)-methylguanosine(46) in tRNA + S-adenosyl-L-homocysteine</text>
        <dbReference type="Rhea" id="RHEA:42708"/>
        <dbReference type="Rhea" id="RHEA-COMP:10188"/>
        <dbReference type="Rhea" id="RHEA-COMP:10189"/>
        <dbReference type="ChEBI" id="CHEBI:57856"/>
        <dbReference type="ChEBI" id="CHEBI:59789"/>
        <dbReference type="ChEBI" id="CHEBI:74269"/>
        <dbReference type="ChEBI" id="CHEBI:74480"/>
        <dbReference type="EC" id="2.1.1.33"/>
    </reaction>
</comment>
<evidence type="ECO:0000313" key="11">
    <source>
        <dbReference type="EnsemblProtists" id="EKX49282"/>
    </source>
</evidence>
<evidence type="ECO:0000256" key="7">
    <source>
        <dbReference type="ARBA" id="ARBA00022884"/>
    </source>
</evidence>
<keyword evidence="5 9" id="KW-0949">S-adenosyl-L-methionine</keyword>
<reference evidence="12" key="2">
    <citation type="submission" date="2012-11" db="EMBL/GenBank/DDBJ databases">
        <authorList>
            <person name="Kuo A."/>
            <person name="Curtis B.A."/>
            <person name="Tanifuji G."/>
            <person name="Burki F."/>
            <person name="Gruber A."/>
            <person name="Irimia M."/>
            <person name="Maruyama S."/>
            <person name="Arias M.C."/>
            <person name="Ball S.G."/>
            <person name="Gile G.H."/>
            <person name="Hirakawa Y."/>
            <person name="Hopkins J.F."/>
            <person name="Rensing S.A."/>
            <person name="Schmutz J."/>
            <person name="Symeonidi A."/>
            <person name="Elias M."/>
            <person name="Eveleigh R.J."/>
            <person name="Herman E.K."/>
            <person name="Klute M.J."/>
            <person name="Nakayama T."/>
            <person name="Obornik M."/>
            <person name="Reyes-Prieto A."/>
            <person name="Armbrust E.V."/>
            <person name="Aves S.J."/>
            <person name="Beiko R.G."/>
            <person name="Coutinho P."/>
            <person name="Dacks J.B."/>
            <person name="Durnford D.G."/>
            <person name="Fast N.M."/>
            <person name="Green B.R."/>
            <person name="Grisdale C."/>
            <person name="Hempe F."/>
            <person name="Henrissat B."/>
            <person name="Hoppner M.P."/>
            <person name="Ishida K.-I."/>
            <person name="Kim E."/>
            <person name="Koreny L."/>
            <person name="Kroth P.G."/>
            <person name="Liu Y."/>
            <person name="Malik S.-B."/>
            <person name="Maier U.G."/>
            <person name="McRose D."/>
            <person name="Mock T."/>
            <person name="Neilson J.A."/>
            <person name="Onodera N.T."/>
            <person name="Poole A.M."/>
            <person name="Pritham E.J."/>
            <person name="Richards T.A."/>
            <person name="Rocap G."/>
            <person name="Roy S.W."/>
            <person name="Sarai C."/>
            <person name="Schaack S."/>
            <person name="Shirato S."/>
            <person name="Slamovits C.H."/>
            <person name="Spencer D.F."/>
            <person name="Suzuki S."/>
            <person name="Worden A.Z."/>
            <person name="Zauner S."/>
            <person name="Barry K."/>
            <person name="Bell C."/>
            <person name="Bharti A.K."/>
            <person name="Crow J.A."/>
            <person name="Grimwood J."/>
            <person name="Kramer R."/>
            <person name="Lindquist E."/>
            <person name="Lucas S."/>
            <person name="Salamov A."/>
            <person name="McFadden G.I."/>
            <person name="Lane C.E."/>
            <person name="Keeling P.J."/>
            <person name="Gray M.W."/>
            <person name="Grigoriev I.V."/>
            <person name="Archibald J.M."/>
        </authorList>
    </citation>
    <scope>NUCLEOTIDE SEQUENCE</scope>
    <source>
        <strain evidence="12">CCMP2712</strain>
    </source>
</reference>
<dbReference type="GO" id="GO:0005634">
    <property type="term" value="C:nucleus"/>
    <property type="evidence" value="ECO:0007669"/>
    <property type="project" value="UniProtKB-SubCell"/>
</dbReference>
<accession>L1JLR0</accession>
<reference evidence="11" key="3">
    <citation type="submission" date="2016-03" db="UniProtKB">
        <authorList>
            <consortium name="EnsemblProtists"/>
        </authorList>
    </citation>
    <scope>IDENTIFICATION</scope>
</reference>
<organism evidence="10">
    <name type="scientific">Guillardia theta (strain CCMP2712)</name>
    <name type="common">Cryptophyte</name>
    <dbReference type="NCBI Taxonomy" id="905079"/>
    <lineage>
        <taxon>Eukaryota</taxon>
        <taxon>Cryptophyceae</taxon>
        <taxon>Pyrenomonadales</taxon>
        <taxon>Geminigeraceae</taxon>
        <taxon>Guillardia</taxon>
    </lineage>
</organism>
<evidence type="ECO:0000256" key="4">
    <source>
        <dbReference type="ARBA" id="ARBA00022679"/>
    </source>
</evidence>
<dbReference type="CDD" id="cd02440">
    <property type="entry name" value="AdoMet_MTases"/>
    <property type="match status" value="1"/>
</dbReference>
<feature type="binding site" evidence="9">
    <location>
        <begin position="133"/>
        <end position="134"/>
    </location>
    <ligand>
        <name>S-adenosyl-L-methionine</name>
        <dbReference type="ChEBI" id="CHEBI:59789"/>
    </ligand>
</feature>
<dbReference type="Gene3D" id="3.40.50.150">
    <property type="entry name" value="Vaccinia Virus protein VP39"/>
    <property type="match status" value="1"/>
</dbReference>
<dbReference type="PANTHER" id="PTHR23417">
    <property type="entry name" value="3-DEOXY-D-MANNO-OCTULOSONIC-ACID TRANSFERASE/TRNA GUANINE-N 7 - -METHYLTRANSFERASE"/>
    <property type="match status" value="1"/>
</dbReference>
<evidence type="ECO:0000256" key="1">
    <source>
        <dbReference type="ARBA" id="ARBA00000142"/>
    </source>
</evidence>